<proteinExistence type="predicted"/>
<dbReference type="OrthoDB" id="546433at2759"/>
<dbReference type="AlphaFoldDB" id="A0A836BA39"/>
<dbReference type="EMBL" id="JAEHOD010000007">
    <property type="protein sequence ID" value="KAG2451880.1"/>
    <property type="molecule type" value="Genomic_DNA"/>
</dbReference>
<accession>A0A836BA39</accession>
<evidence type="ECO:0000313" key="1">
    <source>
        <dbReference type="EMBL" id="KAG2451880.1"/>
    </source>
</evidence>
<gene>
    <name evidence="1" type="ORF">HYH02_003655</name>
</gene>
<sequence>MTRTQHQQGLLALPNDLLDKIAGAALRCGAGTALSAACRDLRDATSAALQASPGLRLQLAARQLRALYGAYGSDCVTADGIYSCGGARKLLLPEHLTEVQRAEALLALAQELVCGVEADDLQEEQEVQQELRDQQRDADVGRRGWRPVEGALVLPSGFTAVGGAGGGLAGEEEGVRARASGELQLDAVDVEDGGLVVQRAWVVLREDWRCWPRMWEQVQALITVAARVGDTRSMTGLMRAVGC</sequence>
<keyword evidence="2" id="KW-1185">Reference proteome</keyword>
<evidence type="ECO:0000313" key="2">
    <source>
        <dbReference type="Proteomes" id="UP000613740"/>
    </source>
</evidence>
<name>A0A836BA39_9CHLO</name>
<organism evidence="1 2">
    <name type="scientific">Chlamydomonas schloesseri</name>
    <dbReference type="NCBI Taxonomy" id="2026947"/>
    <lineage>
        <taxon>Eukaryota</taxon>
        <taxon>Viridiplantae</taxon>
        <taxon>Chlorophyta</taxon>
        <taxon>core chlorophytes</taxon>
        <taxon>Chlorophyceae</taxon>
        <taxon>CS clade</taxon>
        <taxon>Chlamydomonadales</taxon>
        <taxon>Chlamydomonadaceae</taxon>
        <taxon>Chlamydomonas</taxon>
    </lineage>
</organism>
<dbReference type="Proteomes" id="UP000613740">
    <property type="component" value="Unassembled WGS sequence"/>
</dbReference>
<comment type="caution">
    <text evidence="1">The sequence shown here is derived from an EMBL/GenBank/DDBJ whole genome shotgun (WGS) entry which is preliminary data.</text>
</comment>
<reference evidence="1" key="1">
    <citation type="journal article" date="2020" name="bioRxiv">
        <title>Comparative genomics of Chlamydomonas.</title>
        <authorList>
            <person name="Craig R.J."/>
            <person name="Hasan A.R."/>
            <person name="Ness R.W."/>
            <person name="Keightley P.D."/>
        </authorList>
    </citation>
    <scope>NUCLEOTIDE SEQUENCE</scope>
    <source>
        <strain evidence="1">CCAP 11/173</strain>
    </source>
</reference>
<protein>
    <submittedName>
        <fullName evidence="1">Uncharacterized protein</fullName>
    </submittedName>
</protein>